<dbReference type="InterPro" id="IPR003697">
    <property type="entry name" value="Maf-like"/>
</dbReference>
<feature type="site" description="Important for substrate specificity" evidence="5">
    <location>
        <position position="70"/>
    </location>
</feature>
<keyword evidence="3 5" id="KW-0378">Hydrolase</keyword>
<dbReference type="HAMAP" id="MF_00528">
    <property type="entry name" value="Maf"/>
    <property type="match status" value="1"/>
</dbReference>
<evidence type="ECO:0000313" key="7">
    <source>
        <dbReference type="Proteomes" id="UP000676649"/>
    </source>
</evidence>
<evidence type="ECO:0000256" key="1">
    <source>
        <dbReference type="ARBA" id="ARBA00004496"/>
    </source>
</evidence>
<dbReference type="AlphaFoldDB" id="A0A975MLX7"/>
<name>A0A975MLX7_9GAMM</name>
<comment type="similarity">
    <text evidence="5">Belongs to the Maf family. YceF subfamily.</text>
</comment>
<sequence length="192" mass="20600">MSTLVLASGSAYRAELLAKLQLDFISFNSEVDESPQPGENPAQLAIRLAQAKARAVGVMFPHGLIIGSDQVALCGTQLLGKPGQRQPAIAQLQAQSGQCVEFYTAVSVFDASRNRCLTDLDITRVYFRQLSLEQIEHYVDLEQPYACAGSFKAEGLGIALFSGIESSDPSALIGLPLIKLVSLLARFGVTVL</sequence>
<protein>
    <recommendedName>
        <fullName evidence="5">7-methyl-GTP pyrophosphatase</fullName>
        <shortName evidence="5">m(7)GTP pyrophosphatase</shortName>
        <ecNumber evidence="5">3.6.1.-</ecNumber>
    </recommendedName>
</protein>
<comment type="cofactor">
    <cofactor evidence="5">
        <name>a divalent metal cation</name>
        <dbReference type="ChEBI" id="CHEBI:60240"/>
    </cofactor>
</comment>
<reference evidence="6" key="1">
    <citation type="submission" date="2021-04" db="EMBL/GenBank/DDBJ databases">
        <title>Draft genome sequence data of methanotrophic Methylovulum sp. strain S1L and Methylomonas sp. strain S2AM isolated from boreal lake water columns.</title>
        <authorList>
            <person name="Rissanen A.J."/>
            <person name="Mangayil R."/>
            <person name="Svenning M.M."/>
            <person name="Khanongnuch R."/>
        </authorList>
    </citation>
    <scope>NUCLEOTIDE SEQUENCE</scope>
    <source>
        <strain evidence="6">S2AM</strain>
    </source>
</reference>
<evidence type="ECO:0000256" key="2">
    <source>
        <dbReference type="ARBA" id="ARBA00022490"/>
    </source>
</evidence>
<accession>A0A975MLX7</accession>
<dbReference type="PIRSF" id="PIRSF006305">
    <property type="entry name" value="Maf"/>
    <property type="match status" value="1"/>
</dbReference>
<dbReference type="Pfam" id="PF02545">
    <property type="entry name" value="Maf"/>
    <property type="match status" value="1"/>
</dbReference>
<dbReference type="InterPro" id="IPR029001">
    <property type="entry name" value="ITPase-like_fam"/>
</dbReference>
<evidence type="ECO:0000256" key="5">
    <source>
        <dbReference type="HAMAP-Rule" id="MF_00528"/>
    </source>
</evidence>
<evidence type="ECO:0000256" key="4">
    <source>
        <dbReference type="ARBA" id="ARBA00023080"/>
    </source>
</evidence>
<evidence type="ECO:0000313" key="6">
    <source>
        <dbReference type="EMBL" id="QWF70240.1"/>
    </source>
</evidence>
<dbReference type="Gene3D" id="3.90.950.10">
    <property type="match status" value="1"/>
</dbReference>
<dbReference type="EC" id="3.6.1.-" evidence="5"/>
<comment type="function">
    <text evidence="5">Nucleoside triphosphate pyrophosphatase that hydrolyzes 7-methyl-GTP (m(7)GTP). May have a dual role in cell division arrest and in preventing the incorporation of modified nucleotides into cellular nucleic acids.</text>
</comment>
<dbReference type="RefSeq" id="WP_215581206.1">
    <property type="nucleotide sequence ID" value="NZ_CP073754.1"/>
</dbReference>
<proteinExistence type="inferred from homology"/>
<organism evidence="6 7">
    <name type="scientific">Methylomonas paludis</name>
    <dbReference type="NCBI Taxonomy" id="1173101"/>
    <lineage>
        <taxon>Bacteria</taxon>
        <taxon>Pseudomonadati</taxon>
        <taxon>Pseudomonadota</taxon>
        <taxon>Gammaproteobacteria</taxon>
        <taxon>Methylococcales</taxon>
        <taxon>Methylococcaceae</taxon>
        <taxon>Methylomonas</taxon>
    </lineage>
</organism>
<evidence type="ECO:0000256" key="3">
    <source>
        <dbReference type="ARBA" id="ARBA00022801"/>
    </source>
</evidence>
<comment type="catalytic activity">
    <reaction evidence="5">
        <text>N(7)-methyl-GTP + H2O = N(7)-methyl-GMP + diphosphate + H(+)</text>
        <dbReference type="Rhea" id="RHEA:58744"/>
        <dbReference type="ChEBI" id="CHEBI:15377"/>
        <dbReference type="ChEBI" id="CHEBI:15378"/>
        <dbReference type="ChEBI" id="CHEBI:33019"/>
        <dbReference type="ChEBI" id="CHEBI:58285"/>
        <dbReference type="ChEBI" id="CHEBI:87133"/>
    </reaction>
</comment>
<keyword evidence="4 5" id="KW-0546">Nucleotide metabolism</keyword>
<feature type="active site" description="Proton acceptor" evidence="5">
    <location>
        <position position="69"/>
    </location>
</feature>
<dbReference type="GO" id="GO:0047429">
    <property type="term" value="F:nucleoside triphosphate diphosphatase activity"/>
    <property type="evidence" value="ECO:0007669"/>
    <property type="project" value="InterPro"/>
</dbReference>
<dbReference type="PANTHER" id="PTHR43213:SF10">
    <property type="entry name" value="7-METHYL-GTP PYROPHOSPHATASE"/>
    <property type="match status" value="1"/>
</dbReference>
<dbReference type="Proteomes" id="UP000676649">
    <property type="component" value="Chromosome"/>
</dbReference>
<feature type="site" description="Important for substrate specificity" evidence="5">
    <location>
        <position position="154"/>
    </location>
</feature>
<keyword evidence="7" id="KW-1185">Reference proteome</keyword>
<dbReference type="EMBL" id="CP073754">
    <property type="protein sequence ID" value="QWF70240.1"/>
    <property type="molecule type" value="Genomic_DNA"/>
</dbReference>
<dbReference type="GO" id="GO:0005737">
    <property type="term" value="C:cytoplasm"/>
    <property type="evidence" value="ECO:0007669"/>
    <property type="project" value="UniProtKB-SubCell"/>
</dbReference>
<comment type="subcellular location">
    <subcellularLocation>
        <location evidence="1 5">Cytoplasm</location>
    </subcellularLocation>
</comment>
<dbReference type="NCBIfam" id="TIGR00172">
    <property type="entry name" value="maf"/>
    <property type="match status" value="1"/>
</dbReference>
<dbReference type="GO" id="GO:0009117">
    <property type="term" value="P:nucleotide metabolic process"/>
    <property type="evidence" value="ECO:0007669"/>
    <property type="project" value="UniProtKB-KW"/>
</dbReference>
<comment type="caution">
    <text evidence="5">Lacks conserved residue(s) required for the propagation of feature annotation.</text>
</comment>
<feature type="site" description="Important for substrate specificity" evidence="5">
    <location>
        <position position="12"/>
    </location>
</feature>
<dbReference type="CDD" id="cd00555">
    <property type="entry name" value="Maf"/>
    <property type="match status" value="1"/>
</dbReference>
<keyword evidence="2 5" id="KW-0963">Cytoplasm</keyword>
<dbReference type="PANTHER" id="PTHR43213">
    <property type="entry name" value="BIFUNCTIONAL DTTP/UTP PYROPHOSPHATASE/METHYLTRANSFERASE PROTEIN-RELATED"/>
    <property type="match status" value="1"/>
</dbReference>
<gene>
    <name evidence="6" type="primary">maf</name>
    <name evidence="6" type="ORF">KEF85_12940</name>
</gene>
<dbReference type="SUPFAM" id="SSF52972">
    <property type="entry name" value="ITPase-like"/>
    <property type="match status" value="1"/>
</dbReference>
<dbReference type="KEGG" id="mpad:KEF85_12940"/>